<dbReference type="Proteomes" id="UP000800981">
    <property type="component" value="Unassembled WGS sequence"/>
</dbReference>
<dbReference type="GO" id="GO:0003677">
    <property type="term" value="F:DNA binding"/>
    <property type="evidence" value="ECO:0007669"/>
    <property type="project" value="UniProtKB-KW"/>
</dbReference>
<dbReference type="PANTHER" id="PTHR38479:SF2">
    <property type="entry name" value="WINGED HELIX DNA-BINDING DOMAIN-CONTAINING PROTEIN"/>
    <property type="match status" value="1"/>
</dbReference>
<dbReference type="EMBL" id="JAANNP010000001">
    <property type="protein sequence ID" value="NHC12278.1"/>
    <property type="molecule type" value="Genomic_DNA"/>
</dbReference>
<sequence length="377" mass="40817">MPLTARQLNRATLARQLLLDRAPLDVVAAVRQVVGLQAQEPASPYVALWNRVAGFDPAELDAAFAQARLVKSSLMRVTLHAVAAEDRPGFHAAMLPTLRAPRLGDTRFTSSGLSVEDADALVPPLLGFLSAPRSGAEVEAWLADRLGRDPGPGVWWALRTYAPLRHFPTGGPWSFGPRNAYVAAGDVPEHSERDAGLAVLVRRYLEAFGPATVPDVAGFCLVQRTRARKAVADLGEQVVRLTGPDGVELLDVPGTPLPDDDAPAPARLLGMWDSVLLAYADRSRVVPPAYRKLVTRTNGDVLPTLLVDGHVAGVWRPLEDGIEATAFHALPEEAWAELEAEARSLLQMVCDRDPAVYRRYARWWAALPAAEVRILGG</sequence>
<evidence type="ECO:0000313" key="2">
    <source>
        <dbReference type="Proteomes" id="UP000800981"/>
    </source>
</evidence>
<accession>A0ABX0GP95</accession>
<evidence type="ECO:0000313" key="1">
    <source>
        <dbReference type="EMBL" id="NHC12278.1"/>
    </source>
</evidence>
<reference evidence="1 2" key="1">
    <citation type="submission" date="2020-03" db="EMBL/GenBank/DDBJ databases">
        <title>Two novel Motilibacter sp.</title>
        <authorList>
            <person name="Liu S."/>
        </authorList>
    </citation>
    <scope>NUCLEOTIDE SEQUENCE [LARGE SCALE GENOMIC DNA]</scope>
    <source>
        <strain evidence="1 2">E257</strain>
    </source>
</reference>
<name>A0ABX0GP95_9ACTN</name>
<organism evidence="1 2">
    <name type="scientific">Motilibacter deserti</name>
    <dbReference type="NCBI Taxonomy" id="2714956"/>
    <lineage>
        <taxon>Bacteria</taxon>
        <taxon>Bacillati</taxon>
        <taxon>Actinomycetota</taxon>
        <taxon>Actinomycetes</taxon>
        <taxon>Motilibacterales</taxon>
        <taxon>Motilibacteraceae</taxon>
        <taxon>Motilibacter</taxon>
    </lineage>
</organism>
<comment type="caution">
    <text evidence="1">The sequence shown here is derived from an EMBL/GenBank/DDBJ whole genome shotgun (WGS) entry which is preliminary data.</text>
</comment>
<proteinExistence type="predicted"/>
<protein>
    <submittedName>
        <fullName evidence="1">Winged helix DNA-binding domain-containing protein</fullName>
    </submittedName>
</protein>
<keyword evidence="2" id="KW-1185">Reference proteome</keyword>
<dbReference type="RefSeq" id="WP_166276374.1">
    <property type="nucleotide sequence ID" value="NZ_JAANNP010000001.1"/>
</dbReference>
<dbReference type="Pfam" id="PF06224">
    <property type="entry name" value="AlkZ-like"/>
    <property type="match status" value="1"/>
</dbReference>
<dbReference type="InterPro" id="IPR009351">
    <property type="entry name" value="AlkZ-like"/>
</dbReference>
<dbReference type="PANTHER" id="PTHR38479">
    <property type="entry name" value="LMO0824 PROTEIN"/>
    <property type="match status" value="1"/>
</dbReference>
<gene>
    <name evidence="1" type="ORF">G9H71_00590</name>
</gene>
<keyword evidence="1" id="KW-0238">DNA-binding</keyword>